<gene>
    <name evidence="2" type="ORF">BU26DRAFT_234765</name>
</gene>
<organism evidence="2 3">
    <name type="scientific">Trematosphaeria pertusa</name>
    <dbReference type="NCBI Taxonomy" id="390896"/>
    <lineage>
        <taxon>Eukaryota</taxon>
        <taxon>Fungi</taxon>
        <taxon>Dikarya</taxon>
        <taxon>Ascomycota</taxon>
        <taxon>Pezizomycotina</taxon>
        <taxon>Dothideomycetes</taxon>
        <taxon>Pleosporomycetidae</taxon>
        <taxon>Pleosporales</taxon>
        <taxon>Massarineae</taxon>
        <taxon>Trematosphaeriaceae</taxon>
        <taxon>Trematosphaeria</taxon>
    </lineage>
</organism>
<feature type="compositionally biased region" description="Basic residues" evidence="1">
    <location>
        <begin position="113"/>
        <end position="123"/>
    </location>
</feature>
<feature type="compositionally biased region" description="Low complexity" evidence="1">
    <location>
        <begin position="91"/>
        <end position="103"/>
    </location>
</feature>
<dbReference type="EMBL" id="ML987191">
    <property type="protein sequence ID" value="KAF2254060.1"/>
    <property type="molecule type" value="Genomic_DNA"/>
</dbReference>
<proteinExistence type="predicted"/>
<protein>
    <recommendedName>
        <fullName evidence="4">Myb-like domain-containing protein</fullName>
    </recommendedName>
</protein>
<dbReference type="GeneID" id="54574260"/>
<evidence type="ECO:0008006" key="4">
    <source>
        <dbReference type="Google" id="ProtNLM"/>
    </source>
</evidence>
<sequence length="168" mass="18395">MPPKKSAAAAKAEHGDGEGDKFRWTPENDRRLLILALRGNVTGADYHEFVKAMPAGASFQGVRQRLGKLRREQQQIYEDMGWTLPDGKATASISISNGANNNNDGDDAEKPAKSKGKAGRKRKATDADADDKPSKKAAKKSKVKDAIDDDEEEGPNDGLHFREKYTEI</sequence>
<feature type="compositionally biased region" description="Basic and acidic residues" evidence="1">
    <location>
        <begin position="11"/>
        <end position="23"/>
    </location>
</feature>
<feature type="region of interest" description="Disordered" evidence="1">
    <location>
        <begin position="79"/>
        <end position="168"/>
    </location>
</feature>
<dbReference type="RefSeq" id="XP_033689064.1">
    <property type="nucleotide sequence ID" value="XM_033820930.1"/>
</dbReference>
<feature type="region of interest" description="Disordered" evidence="1">
    <location>
        <begin position="1"/>
        <end position="23"/>
    </location>
</feature>
<evidence type="ECO:0000313" key="3">
    <source>
        <dbReference type="Proteomes" id="UP000800094"/>
    </source>
</evidence>
<dbReference type="Proteomes" id="UP000800094">
    <property type="component" value="Unassembled WGS sequence"/>
</dbReference>
<feature type="compositionally biased region" description="Low complexity" evidence="1">
    <location>
        <begin position="1"/>
        <end position="10"/>
    </location>
</feature>
<keyword evidence="3" id="KW-1185">Reference proteome</keyword>
<feature type="compositionally biased region" description="Basic and acidic residues" evidence="1">
    <location>
        <begin position="124"/>
        <end position="134"/>
    </location>
</feature>
<reference evidence="2" key="1">
    <citation type="journal article" date="2020" name="Stud. Mycol.">
        <title>101 Dothideomycetes genomes: a test case for predicting lifestyles and emergence of pathogens.</title>
        <authorList>
            <person name="Haridas S."/>
            <person name="Albert R."/>
            <person name="Binder M."/>
            <person name="Bloem J."/>
            <person name="Labutti K."/>
            <person name="Salamov A."/>
            <person name="Andreopoulos B."/>
            <person name="Baker S."/>
            <person name="Barry K."/>
            <person name="Bills G."/>
            <person name="Bluhm B."/>
            <person name="Cannon C."/>
            <person name="Castanera R."/>
            <person name="Culley D."/>
            <person name="Daum C."/>
            <person name="Ezra D."/>
            <person name="Gonzalez J."/>
            <person name="Henrissat B."/>
            <person name="Kuo A."/>
            <person name="Liang C."/>
            <person name="Lipzen A."/>
            <person name="Lutzoni F."/>
            <person name="Magnuson J."/>
            <person name="Mondo S."/>
            <person name="Nolan M."/>
            <person name="Ohm R."/>
            <person name="Pangilinan J."/>
            <person name="Park H.-J."/>
            <person name="Ramirez L."/>
            <person name="Alfaro M."/>
            <person name="Sun H."/>
            <person name="Tritt A."/>
            <person name="Yoshinaga Y."/>
            <person name="Zwiers L.-H."/>
            <person name="Turgeon B."/>
            <person name="Goodwin S."/>
            <person name="Spatafora J."/>
            <person name="Crous P."/>
            <person name="Grigoriev I."/>
        </authorList>
    </citation>
    <scope>NUCLEOTIDE SEQUENCE</scope>
    <source>
        <strain evidence="2">CBS 122368</strain>
    </source>
</reference>
<dbReference type="OrthoDB" id="3889136at2759"/>
<accession>A0A6A6IWR0</accession>
<dbReference type="AlphaFoldDB" id="A0A6A6IWR0"/>
<feature type="compositionally biased region" description="Basic and acidic residues" evidence="1">
    <location>
        <begin position="159"/>
        <end position="168"/>
    </location>
</feature>
<name>A0A6A6IWR0_9PLEO</name>
<evidence type="ECO:0000313" key="2">
    <source>
        <dbReference type="EMBL" id="KAF2254060.1"/>
    </source>
</evidence>
<evidence type="ECO:0000256" key="1">
    <source>
        <dbReference type="SAM" id="MobiDB-lite"/>
    </source>
</evidence>